<comment type="caution">
    <text evidence="2">The sequence shown here is derived from an EMBL/GenBank/DDBJ whole genome shotgun (WGS) entry which is preliminary data.</text>
</comment>
<evidence type="ECO:0000313" key="2">
    <source>
        <dbReference type="EMBL" id="MBB3933050.1"/>
    </source>
</evidence>
<name>A0A840ARP4_9HYPH</name>
<dbReference type="RefSeq" id="WP_183400699.1">
    <property type="nucleotide sequence ID" value="NZ_JACIDS010000005.1"/>
</dbReference>
<keyword evidence="2" id="KW-0418">Kinase</keyword>
<dbReference type="Proteomes" id="UP000553963">
    <property type="component" value="Unassembled WGS sequence"/>
</dbReference>
<dbReference type="SUPFAM" id="SSF111331">
    <property type="entry name" value="NAD kinase/diacylglycerol kinase-like"/>
    <property type="match status" value="1"/>
</dbReference>
<dbReference type="AlphaFoldDB" id="A0A840ARP4"/>
<keyword evidence="3" id="KW-1185">Reference proteome</keyword>
<dbReference type="InterPro" id="IPR017438">
    <property type="entry name" value="ATP-NAD_kinase_N"/>
</dbReference>
<proteinExistence type="predicted"/>
<gene>
    <name evidence="2" type="ORF">GGR25_004114</name>
</gene>
<dbReference type="InterPro" id="IPR001206">
    <property type="entry name" value="Diacylglycerol_kinase_cat_dom"/>
</dbReference>
<dbReference type="InterPro" id="IPR016064">
    <property type="entry name" value="NAD/diacylglycerol_kinase_sf"/>
</dbReference>
<dbReference type="Gene3D" id="3.40.50.10330">
    <property type="entry name" value="Probable inorganic polyphosphate/atp-NAD kinase, domain 1"/>
    <property type="match status" value="1"/>
</dbReference>
<dbReference type="Pfam" id="PF00781">
    <property type="entry name" value="DAGK_cat"/>
    <property type="match status" value="1"/>
</dbReference>
<organism evidence="2 3">
    <name type="scientific">Kaistia hirudinis</name>
    <dbReference type="NCBI Taxonomy" id="1293440"/>
    <lineage>
        <taxon>Bacteria</taxon>
        <taxon>Pseudomonadati</taxon>
        <taxon>Pseudomonadota</taxon>
        <taxon>Alphaproteobacteria</taxon>
        <taxon>Hyphomicrobiales</taxon>
        <taxon>Kaistiaceae</taxon>
        <taxon>Kaistia</taxon>
    </lineage>
</organism>
<reference evidence="2 3" key="1">
    <citation type="submission" date="2020-08" db="EMBL/GenBank/DDBJ databases">
        <title>Genomic Encyclopedia of Type Strains, Phase IV (KMG-IV): sequencing the most valuable type-strain genomes for metagenomic binning, comparative biology and taxonomic classification.</title>
        <authorList>
            <person name="Goeker M."/>
        </authorList>
    </citation>
    <scope>NUCLEOTIDE SEQUENCE [LARGE SCALE GENOMIC DNA]</scope>
    <source>
        <strain evidence="2 3">DSM 25966</strain>
    </source>
</reference>
<dbReference type="SMART" id="SM00046">
    <property type="entry name" value="DAGKc"/>
    <property type="match status" value="1"/>
</dbReference>
<dbReference type="Gene3D" id="2.60.200.40">
    <property type="match status" value="1"/>
</dbReference>
<sequence>MTGAATSNETVVILNAGAGTIRDRRPDDVEGVVRDAFAGHSEPITIELAEGDRFIAAIDRAVARGCGTIIVGGGDGSVNYAARKLAGGDTVLGVLPLGTMNLLARSLGMPQDLEPALAALAEAKPQRIDLGRVNGRIFHTLAGLGYFAEVARARAAVRDDSSLPFSRYIAATRATWRAFTRAGVLQLAIETAKGNKDVSAYALLVSNNRLSANGFERARLDEGVLDVHFAEGAGIGPRLEAAFDILAGQWRENPAINSIDTPHLTVRSHRPRLWVSIDGELARLQTPLVFETMAGALQILVPPAAVAD</sequence>
<evidence type="ECO:0000259" key="1">
    <source>
        <dbReference type="PROSITE" id="PS50146"/>
    </source>
</evidence>
<accession>A0A840ARP4</accession>
<evidence type="ECO:0000313" key="3">
    <source>
        <dbReference type="Proteomes" id="UP000553963"/>
    </source>
</evidence>
<dbReference type="GO" id="GO:0016301">
    <property type="term" value="F:kinase activity"/>
    <property type="evidence" value="ECO:0007669"/>
    <property type="project" value="UniProtKB-KW"/>
</dbReference>
<feature type="domain" description="DAGKc" evidence="1">
    <location>
        <begin position="5"/>
        <end position="137"/>
    </location>
</feature>
<protein>
    <submittedName>
        <fullName evidence="2">Diacylglycerol kinase family enzyme</fullName>
    </submittedName>
</protein>
<keyword evidence="2" id="KW-0808">Transferase</keyword>
<dbReference type="EMBL" id="JACIDS010000005">
    <property type="protein sequence ID" value="MBB3933050.1"/>
    <property type="molecule type" value="Genomic_DNA"/>
</dbReference>
<dbReference type="PROSITE" id="PS50146">
    <property type="entry name" value="DAGK"/>
    <property type="match status" value="1"/>
</dbReference>